<feature type="domain" description="Alanyl-transfer RNA synthetases family profile" evidence="5">
    <location>
        <begin position="33"/>
        <end position="222"/>
    </location>
</feature>
<dbReference type="SMART" id="SM00863">
    <property type="entry name" value="tRNA_SAD"/>
    <property type="match status" value="1"/>
</dbReference>
<evidence type="ECO:0000256" key="3">
    <source>
        <dbReference type="ARBA" id="ARBA00022723"/>
    </source>
</evidence>
<accession>A0A412ZB17</accession>
<dbReference type="GO" id="GO:0004813">
    <property type="term" value="F:alanine-tRNA ligase activity"/>
    <property type="evidence" value="ECO:0007669"/>
    <property type="project" value="InterPro"/>
</dbReference>
<dbReference type="Proteomes" id="UP000284543">
    <property type="component" value="Unassembled WGS sequence"/>
</dbReference>
<dbReference type="InterPro" id="IPR018165">
    <property type="entry name" value="Ala-tRNA-synth_IIc_core"/>
</dbReference>
<protein>
    <submittedName>
        <fullName evidence="6">Alanyl-tRNA editing protein</fullName>
    </submittedName>
</protein>
<comment type="caution">
    <text evidence="6">The sequence shown here is derived from an EMBL/GenBank/DDBJ whole genome shotgun (WGS) entry which is preliminary data.</text>
</comment>
<evidence type="ECO:0000256" key="2">
    <source>
        <dbReference type="ARBA" id="ARBA00004496"/>
    </source>
</evidence>
<dbReference type="GO" id="GO:0003676">
    <property type="term" value="F:nucleic acid binding"/>
    <property type="evidence" value="ECO:0007669"/>
    <property type="project" value="InterPro"/>
</dbReference>
<comment type="subcellular location">
    <subcellularLocation>
        <location evidence="2">Cytoplasm</location>
    </subcellularLocation>
</comment>
<dbReference type="RefSeq" id="WP_118017904.1">
    <property type="nucleotide sequence ID" value="NZ_CAUHGS010000002.1"/>
</dbReference>
<dbReference type="PANTHER" id="PTHR43462:SF1">
    <property type="entry name" value="ALANYL-TRNA EDITING PROTEIN AARSD1"/>
    <property type="match status" value="1"/>
</dbReference>
<dbReference type="EMBL" id="QRZM01000002">
    <property type="protein sequence ID" value="RGV77305.1"/>
    <property type="molecule type" value="Genomic_DNA"/>
</dbReference>
<evidence type="ECO:0000256" key="1">
    <source>
        <dbReference type="ARBA" id="ARBA00001947"/>
    </source>
</evidence>
<dbReference type="InterPro" id="IPR018163">
    <property type="entry name" value="Thr/Ala-tRNA-synth_IIc_edit"/>
</dbReference>
<dbReference type="AlphaFoldDB" id="A0A412ZB17"/>
<dbReference type="Gene3D" id="3.30.980.10">
    <property type="entry name" value="Threonyl-trna Synthetase, Chain A, domain 2"/>
    <property type="match status" value="1"/>
</dbReference>
<dbReference type="InterPro" id="IPR051335">
    <property type="entry name" value="Alanyl-tRNA_Editing_Enzymes"/>
</dbReference>
<evidence type="ECO:0000313" key="7">
    <source>
        <dbReference type="Proteomes" id="UP000284543"/>
    </source>
</evidence>
<dbReference type="InterPro" id="IPR012947">
    <property type="entry name" value="tRNA_SAD"/>
</dbReference>
<dbReference type="Gene3D" id="3.10.310.40">
    <property type="match status" value="1"/>
</dbReference>
<dbReference type="PROSITE" id="PS50860">
    <property type="entry name" value="AA_TRNA_LIGASE_II_ALA"/>
    <property type="match status" value="1"/>
</dbReference>
<proteinExistence type="predicted"/>
<gene>
    <name evidence="6" type="ORF">DWW02_06365</name>
</gene>
<evidence type="ECO:0000313" key="6">
    <source>
        <dbReference type="EMBL" id="RGV77305.1"/>
    </source>
</evidence>
<keyword evidence="3" id="KW-0479">Metal-binding</keyword>
<sequence length="390" mass="43326">MDKSRLYYQIPYVKSFMCTVEHCEESGKGTWLVTLNQTGFYPEGGGQPYDTGTLNGISVVSVHEKGEQVIHELAQPIEEGTLAEGIIDWQRRYDNMQLHTGEHILSGLVHKHFGYDNVGFHMGAEEVTVDFNGIIEPEDLDWLEDEANQLVYANVPVTVLYPSEDELRTMEYRSKKELSGLVRIVEVPGADVCACCGTHVENTGEVGIIKIRSMIHYKGGVRLSMLCGRRALLDYRDRLKDEARISNLLSAKLVQVPDAVEKLKSDSQDKDYLIGKLGSSLLALKAGQFPESTEPLIVFEEDLTPIQVRQYATLLYEQNKAGVAAVCSGNDRDSEYHYALGSSRMDMRALSKAMNSRLSGRGGGSSLMAQGTFRAAREAIEAAFLEETEL</sequence>
<keyword evidence="4" id="KW-0862">Zinc</keyword>
<dbReference type="Gene3D" id="2.40.30.130">
    <property type="match status" value="1"/>
</dbReference>
<dbReference type="SUPFAM" id="SSF55186">
    <property type="entry name" value="ThrRS/AlaRS common domain"/>
    <property type="match status" value="1"/>
</dbReference>
<dbReference type="GO" id="GO:0046872">
    <property type="term" value="F:metal ion binding"/>
    <property type="evidence" value="ECO:0007669"/>
    <property type="project" value="UniProtKB-KW"/>
</dbReference>
<dbReference type="GO" id="GO:0002161">
    <property type="term" value="F:aminoacyl-tRNA deacylase activity"/>
    <property type="evidence" value="ECO:0007669"/>
    <property type="project" value="UniProtKB-ARBA"/>
</dbReference>
<dbReference type="GO" id="GO:0005524">
    <property type="term" value="F:ATP binding"/>
    <property type="evidence" value="ECO:0007669"/>
    <property type="project" value="InterPro"/>
</dbReference>
<dbReference type="SUPFAM" id="SSF50447">
    <property type="entry name" value="Translation proteins"/>
    <property type="match status" value="1"/>
</dbReference>
<dbReference type="Pfam" id="PF07973">
    <property type="entry name" value="tRNA_SAD"/>
    <property type="match status" value="1"/>
</dbReference>
<dbReference type="InterPro" id="IPR009000">
    <property type="entry name" value="Transl_B-barrel_sf"/>
</dbReference>
<comment type="cofactor">
    <cofactor evidence="1">
        <name>Zn(2+)</name>
        <dbReference type="ChEBI" id="CHEBI:29105"/>
    </cofactor>
</comment>
<evidence type="ECO:0000256" key="4">
    <source>
        <dbReference type="ARBA" id="ARBA00022833"/>
    </source>
</evidence>
<dbReference type="GO" id="GO:0005737">
    <property type="term" value="C:cytoplasm"/>
    <property type="evidence" value="ECO:0007669"/>
    <property type="project" value="UniProtKB-SubCell"/>
</dbReference>
<dbReference type="GO" id="GO:0006419">
    <property type="term" value="P:alanyl-tRNA aminoacylation"/>
    <property type="evidence" value="ECO:0007669"/>
    <property type="project" value="InterPro"/>
</dbReference>
<name>A0A412ZB17_9FIRM</name>
<evidence type="ECO:0000259" key="5">
    <source>
        <dbReference type="PROSITE" id="PS50860"/>
    </source>
</evidence>
<reference evidence="6 7" key="1">
    <citation type="submission" date="2018-08" db="EMBL/GenBank/DDBJ databases">
        <title>A genome reference for cultivated species of the human gut microbiota.</title>
        <authorList>
            <person name="Zou Y."/>
            <person name="Xue W."/>
            <person name="Luo G."/>
        </authorList>
    </citation>
    <scope>NUCLEOTIDE SEQUENCE [LARGE SCALE GENOMIC DNA]</scope>
    <source>
        <strain evidence="6 7">AF14-18</strain>
    </source>
</reference>
<dbReference type="PANTHER" id="PTHR43462">
    <property type="entry name" value="ALANYL-TRNA EDITING PROTEIN"/>
    <property type="match status" value="1"/>
</dbReference>
<organism evidence="6 7">
    <name type="scientific">Enterocloster bolteae</name>
    <dbReference type="NCBI Taxonomy" id="208479"/>
    <lineage>
        <taxon>Bacteria</taxon>
        <taxon>Bacillati</taxon>
        <taxon>Bacillota</taxon>
        <taxon>Clostridia</taxon>
        <taxon>Lachnospirales</taxon>
        <taxon>Lachnospiraceae</taxon>
        <taxon>Enterocloster</taxon>
    </lineage>
</organism>